<protein>
    <submittedName>
        <fullName evidence="2">Stage II sporulation protein P</fullName>
    </submittedName>
</protein>
<evidence type="ECO:0000313" key="2">
    <source>
        <dbReference type="EMBL" id="RKQ14007.1"/>
    </source>
</evidence>
<dbReference type="AlphaFoldDB" id="A0A494YV06"/>
<dbReference type="SUPFAM" id="SSF53187">
    <property type="entry name" value="Zn-dependent exopeptidases"/>
    <property type="match status" value="1"/>
</dbReference>
<dbReference type="OrthoDB" id="1633470at2"/>
<gene>
    <name evidence="2" type="ORF">D8M05_14165</name>
</gene>
<reference evidence="2 3" key="1">
    <citation type="journal article" date="2015" name="Antonie Van Leeuwenhoek">
        <title>Oceanobacillus bengalensis sp. nov., a bacterium isolated from seawater of the Bay of Bengal.</title>
        <authorList>
            <person name="Yongchang O."/>
            <person name="Xiang W."/>
            <person name="Wang G."/>
        </authorList>
    </citation>
    <scope>NUCLEOTIDE SEQUENCE [LARGE SCALE GENOMIC DNA]</scope>
    <source>
        <strain evidence="2 3">MCCC 1K00260</strain>
    </source>
</reference>
<feature type="transmembrane region" description="Helical" evidence="1">
    <location>
        <begin position="7"/>
        <end position="29"/>
    </location>
</feature>
<dbReference type="RefSeq" id="WP_121132914.1">
    <property type="nucleotide sequence ID" value="NZ_JBHUFK010000018.1"/>
</dbReference>
<organism evidence="2 3">
    <name type="scientific">Oceanobacillus bengalensis</name>
    <dbReference type="NCBI Taxonomy" id="1435466"/>
    <lineage>
        <taxon>Bacteria</taxon>
        <taxon>Bacillati</taxon>
        <taxon>Bacillota</taxon>
        <taxon>Bacilli</taxon>
        <taxon>Bacillales</taxon>
        <taxon>Bacillaceae</taxon>
        <taxon>Oceanobacillus</taxon>
    </lineage>
</organism>
<keyword evidence="1" id="KW-0472">Membrane</keyword>
<proteinExistence type="predicted"/>
<comment type="caution">
    <text evidence="2">The sequence shown here is derived from an EMBL/GenBank/DDBJ whole genome shotgun (WGS) entry which is preliminary data.</text>
</comment>
<dbReference type="EMBL" id="RBZO01000024">
    <property type="protein sequence ID" value="RKQ14007.1"/>
    <property type="molecule type" value="Genomic_DNA"/>
</dbReference>
<name>A0A494YV06_9BACI</name>
<dbReference type="InterPro" id="IPR010897">
    <property type="entry name" value="Spore_II_P"/>
</dbReference>
<keyword evidence="3" id="KW-1185">Reference proteome</keyword>
<evidence type="ECO:0000256" key="1">
    <source>
        <dbReference type="SAM" id="Phobius"/>
    </source>
</evidence>
<dbReference type="NCBIfam" id="TIGR02867">
    <property type="entry name" value="spore_II_P"/>
    <property type="match status" value="1"/>
</dbReference>
<keyword evidence="1" id="KW-0812">Transmembrane</keyword>
<accession>A0A494YV06</accession>
<dbReference type="Pfam" id="PF07454">
    <property type="entry name" value="SpoIIP"/>
    <property type="match status" value="1"/>
</dbReference>
<evidence type="ECO:0000313" key="3">
    <source>
        <dbReference type="Proteomes" id="UP000281813"/>
    </source>
</evidence>
<sequence>MKNANRVRVFSIILISLFIPMTIIITLVINTSNVKDNMFAQLINSDEFSKVFLSIMGEEIPNFKEYIDNEYNTPSIGNLLLESITGINTDNLNMVLISEIPGFSYNNVIYVAGQGSDYSNLPQESPPPDFDELLKTEGSVKDNQNVPNINTDSSNNPTVLIYQSHSWEGYLPLMAEHERTSDSSSINNNENVVLVGSMLAKKLNEYGVYAVQDQTNIAKALKDRGWNYSHSYQLSRELIETTVSKNEDITYLIDIHRDSATRDITTVTINGKSYARLYFVVGKEYANYEENLLFAKELHEKLEEKYPGLSRGVYLKTSSEGNGVYNQDISNRSLLIEMGGIENNKKELSNTINAFSDVFMEQYEGVIEVIAPNQG</sequence>
<keyword evidence="1" id="KW-1133">Transmembrane helix</keyword>
<dbReference type="Proteomes" id="UP000281813">
    <property type="component" value="Unassembled WGS sequence"/>
</dbReference>